<comment type="caution">
    <text evidence="7">The sequence shown here is derived from an EMBL/GenBank/DDBJ whole genome shotgun (WGS) entry which is preliminary data.</text>
</comment>
<gene>
    <name evidence="7" type="ORF">RAMLITH_23795</name>
</gene>
<name>A0A7X6DKJ8_9BURK</name>
<evidence type="ECO:0000313" key="7">
    <source>
        <dbReference type="EMBL" id="NKE68850.1"/>
    </source>
</evidence>
<dbReference type="AlphaFoldDB" id="A0A7X6DKJ8"/>
<evidence type="ECO:0000259" key="6">
    <source>
        <dbReference type="PROSITE" id="PS50975"/>
    </source>
</evidence>
<dbReference type="GO" id="GO:0046872">
    <property type="term" value="F:metal ion binding"/>
    <property type="evidence" value="ECO:0007669"/>
    <property type="project" value="InterPro"/>
</dbReference>
<dbReference type="SUPFAM" id="SSF52210">
    <property type="entry name" value="Succinyl-CoA synthetase domains"/>
    <property type="match status" value="2"/>
</dbReference>
<dbReference type="InterPro" id="IPR013815">
    <property type="entry name" value="ATP_grasp_subdomain_1"/>
</dbReference>
<dbReference type="PANTHER" id="PTHR43334:SF1">
    <property type="entry name" value="3-HYDROXYPROPIONATE--COA LIGASE [ADP-FORMING]"/>
    <property type="match status" value="1"/>
</dbReference>
<comment type="similarity">
    <text evidence="4">In the N-terminal section; belongs to the acetate CoA ligase alpha subunit family.</text>
</comment>
<dbReference type="GO" id="GO:0016874">
    <property type="term" value="F:ligase activity"/>
    <property type="evidence" value="ECO:0007669"/>
    <property type="project" value="UniProtKB-KW"/>
</dbReference>
<evidence type="ECO:0000256" key="5">
    <source>
        <dbReference type="PROSITE-ProRule" id="PRU00409"/>
    </source>
</evidence>
<dbReference type="InterPro" id="IPR011761">
    <property type="entry name" value="ATP-grasp"/>
</dbReference>
<dbReference type="InterPro" id="IPR036291">
    <property type="entry name" value="NAD(P)-bd_dom_sf"/>
</dbReference>
<evidence type="ECO:0000313" key="8">
    <source>
        <dbReference type="Proteomes" id="UP000521868"/>
    </source>
</evidence>
<dbReference type="FunFam" id="3.30.1490.20:FF:000020">
    <property type="entry name" value="Protein lysine acetyltransferase"/>
    <property type="match status" value="1"/>
</dbReference>
<dbReference type="InterPro" id="IPR032875">
    <property type="entry name" value="Succ_CoA_lig_flav_dom"/>
</dbReference>
<evidence type="ECO:0000256" key="2">
    <source>
        <dbReference type="ARBA" id="ARBA00022741"/>
    </source>
</evidence>
<dbReference type="PROSITE" id="PS50975">
    <property type="entry name" value="ATP_GRASP"/>
    <property type="match status" value="1"/>
</dbReference>
<evidence type="ECO:0000256" key="3">
    <source>
        <dbReference type="ARBA" id="ARBA00022840"/>
    </source>
</evidence>
<keyword evidence="8" id="KW-1185">Reference proteome</keyword>
<dbReference type="SUPFAM" id="SSF56059">
    <property type="entry name" value="Glutathione synthetase ATP-binding domain-like"/>
    <property type="match status" value="1"/>
</dbReference>
<dbReference type="Gene3D" id="3.40.50.720">
    <property type="entry name" value="NAD(P)-binding Rossmann-like Domain"/>
    <property type="match status" value="1"/>
</dbReference>
<dbReference type="Proteomes" id="UP000521868">
    <property type="component" value="Unassembled WGS sequence"/>
</dbReference>
<dbReference type="PANTHER" id="PTHR43334">
    <property type="entry name" value="ACETATE--COA LIGASE [ADP-FORMING]"/>
    <property type="match status" value="1"/>
</dbReference>
<keyword evidence="3 5" id="KW-0067">ATP-binding</keyword>
<evidence type="ECO:0000256" key="1">
    <source>
        <dbReference type="ARBA" id="ARBA00022598"/>
    </source>
</evidence>
<sequence>MARLPTRREIHPTENMRRLIEPRSIAVVGASPRQGSFGERTLANLYAFQGVVYPVNPGYEQICDRRCYPNLRALPEVPDCVIIATPKEAVEQTVAECAALGVGGVIVYASGFAELGSSEALDAQARIIAIARAGGVRLAGPNCSGLLNMHSGATMHFLDGYAGKPLRPGPVAVVSQGGGIGYGLLQAMDRGIPFGYFLACGNASDVDVCDYIDFLIGDDRTRVIVAFMEGLSDGKRLLKVGQRALTADKTIIVCKTGRSAAGAQIARSHTGTMVGSAEAYEAAFRKVGIISRNYLDDVLETATFFAKVGRPRSSGVGVVTTSGSLAVMAADLGGDLGLPLPHPASGTRERLAKVLPSFATISNPLDTTASVLRDLGLFKECVAAMAADSAFCALTIPIPYAQPQAALDRAKFICELAADLDVPICIAWTSEILDGEATRIYEQDPKVAFFRSMRRCFEAVRDWQWREGVRQRSRQHEFDPKFAEARSQVEALLGTARSELRSLTERECKRLLAAYDIPVTRERLCADTEAAVAAARDIGYPVALKIESPDIEHKTDAGVVRLGLVEEAALRQACQEVLQTAQFIQPPPRINGLLVQEMSPSGLEIVVGARYDKQFGSVMVIGLGGIWVELLNDVSVVLPPVSTEDAVTLLRNLRGRRLLDGFRGSPSIDVSALGSLISRISKFIVDLGDNFSEMDINPIVVTGFNAMVVDALIVPSGLEATSKTKG</sequence>
<reference evidence="7 8" key="1">
    <citation type="journal article" date="2020" name="Nature">
        <title>Bacterial chemolithoautotrophy via manganese oxidation.</title>
        <authorList>
            <person name="Yu H."/>
            <person name="Leadbetter J.R."/>
        </authorList>
    </citation>
    <scope>NUCLEOTIDE SEQUENCE [LARGE SCALE GENOMIC DNA]</scope>
    <source>
        <strain evidence="7 8">RBP-1</strain>
    </source>
</reference>
<dbReference type="Pfam" id="PF13549">
    <property type="entry name" value="ATP-grasp_5"/>
    <property type="match status" value="1"/>
</dbReference>
<dbReference type="InterPro" id="IPR016102">
    <property type="entry name" value="Succinyl-CoA_synth-like"/>
</dbReference>
<dbReference type="SUPFAM" id="SSF51735">
    <property type="entry name" value="NAD(P)-binding Rossmann-fold domains"/>
    <property type="match status" value="1"/>
</dbReference>
<organism evidence="7 8">
    <name type="scientific">Ramlibacter lithotrophicus</name>
    <dbReference type="NCBI Taxonomy" id="2606681"/>
    <lineage>
        <taxon>Bacteria</taxon>
        <taxon>Pseudomonadati</taxon>
        <taxon>Pseudomonadota</taxon>
        <taxon>Betaproteobacteria</taxon>
        <taxon>Burkholderiales</taxon>
        <taxon>Comamonadaceae</taxon>
        <taxon>Ramlibacter</taxon>
    </lineage>
</organism>
<dbReference type="InterPro" id="IPR003781">
    <property type="entry name" value="CoA-bd"/>
</dbReference>
<accession>A0A7X6DKJ8</accession>
<protein>
    <submittedName>
        <fullName evidence="7">Acetate--CoA ligase family protein</fullName>
    </submittedName>
</protein>
<dbReference type="Pfam" id="PF13380">
    <property type="entry name" value="CoA_binding_2"/>
    <property type="match status" value="1"/>
</dbReference>
<dbReference type="SMART" id="SM00881">
    <property type="entry name" value="CoA_binding"/>
    <property type="match status" value="1"/>
</dbReference>
<dbReference type="Gene3D" id="3.30.470.20">
    <property type="entry name" value="ATP-grasp fold, B domain"/>
    <property type="match status" value="1"/>
</dbReference>
<proteinExistence type="inferred from homology"/>
<evidence type="ECO:0000256" key="4">
    <source>
        <dbReference type="ARBA" id="ARBA00060888"/>
    </source>
</evidence>
<keyword evidence="2 5" id="KW-0547">Nucleotide-binding</keyword>
<dbReference type="Gene3D" id="3.40.50.261">
    <property type="entry name" value="Succinyl-CoA synthetase domains"/>
    <property type="match status" value="2"/>
</dbReference>
<keyword evidence="1 7" id="KW-0436">Ligase</keyword>
<dbReference type="GO" id="GO:0005524">
    <property type="term" value="F:ATP binding"/>
    <property type="evidence" value="ECO:0007669"/>
    <property type="project" value="UniProtKB-UniRule"/>
</dbReference>
<dbReference type="Gene3D" id="3.30.1490.20">
    <property type="entry name" value="ATP-grasp fold, A domain"/>
    <property type="match status" value="1"/>
</dbReference>
<dbReference type="InterPro" id="IPR051538">
    <property type="entry name" value="Acyl-CoA_Synth/Transferase"/>
</dbReference>
<dbReference type="EMBL" id="VTOX01000013">
    <property type="protein sequence ID" value="NKE68850.1"/>
    <property type="molecule type" value="Genomic_DNA"/>
</dbReference>
<feature type="domain" description="ATP-grasp" evidence="6">
    <location>
        <begin position="509"/>
        <end position="545"/>
    </location>
</feature>
<dbReference type="Pfam" id="PF13607">
    <property type="entry name" value="Succ_CoA_lig"/>
    <property type="match status" value="1"/>
</dbReference>